<feature type="transmembrane region" description="Helical" evidence="11">
    <location>
        <begin position="298"/>
        <end position="319"/>
    </location>
</feature>
<dbReference type="GO" id="GO:0000009">
    <property type="term" value="F:alpha-1,6-mannosyltransferase activity"/>
    <property type="evidence" value="ECO:0007669"/>
    <property type="project" value="InterPro"/>
</dbReference>
<evidence type="ECO:0000256" key="5">
    <source>
        <dbReference type="ARBA" id="ARBA00022679"/>
    </source>
</evidence>
<reference evidence="13" key="2">
    <citation type="submission" date="2020-09" db="EMBL/GenBank/DDBJ databases">
        <authorList>
            <person name="Sun Q."/>
            <person name="Ohkuma M."/>
        </authorList>
    </citation>
    <scope>NUCLEOTIDE SEQUENCE</scope>
    <source>
        <strain evidence="13">JCM 3131</strain>
    </source>
</reference>
<keyword evidence="8 11" id="KW-1133">Transmembrane helix</keyword>
<dbReference type="GO" id="GO:0006506">
    <property type="term" value="P:GPI anchor biosynthetic process"/>
    <property type="evidence" value="ECO:0007669"/>
    <property type="project" value="UniProtKB-KW"/>
</dbReference>
<feature type="transmembrane region" description="Helical" evidence="11">
    <location>
        <begin position="116"/>
        <end position="142"/>
    </location>
</feature>
<keyword evidence="7" id="KW-0256">Endoplasmic reticulum</keyword>
<gene>
    <name evidence="13" type="ORF">GCM10010145_54200</name>
</gene>
<dbReference type="GO" id="GO:0016020">
    <property type="term" value="C:membrane"/>
    <property type="evidence" value="ECO:0007669"/>
    <property type="project" value="GOC"/>
</dbReference>
<evidence type="ECO:0000259" key="12">
    <source>
        <dbReference type="Pfam" id="PF13231"/>
    </source>
</evidence>
<feature type="transmembrane region" description="Helical" evidence="11">
    <location>
        <begin position="154"/>
        <end position="174"/>
    </location>
</feature>
<keyword evidence="4" id="KW-0328">Glycosyltransferase</keyword>
<feature type="transmembrane region" description="Helical" evidence="11">
    <location>
        <begin position="326"/>
        <end position="344"/>
    </location>
</feature>
<reference evidence="13" key="1">
    <citation type="journal article" date="2014" name="Int. J. Syst. Evol. Microbiol.">
        <title>Complete genome sequence of Corynebacterium casei LMG S-19264T (=DSM 44701T), isolated from a smear-ripened cheese.</title>
        <authorList>
            <consortium name="US DOE Joint Genome Institute (JGI-PGF)"/>
            <person name="Walter F."/>
            <person name="Albersmeier A."/>
            <person name="Kalinowski J."/>
            <person name="Ruckert C."/>
        </authorList>
    </citation>
    <scope>NUCLEOTIDE SEQUENCE</scope>
    <source>
        <strain evidence="13">JCM 3131</strain>
    </source>
</reference>
<evidence type="ECO:0000256" key="10">
    <source>
        <dbReference type="SAM" id="MobiDB-lite"/>
    </source>
</evidence>
<name>A0A918BLE7_9ACTN</name>
<evidence type="ECO:0000256" key="3">
    <source>
        <dbReference type="ARBA" id="ARBA00022502"/>
    </source>
</evidence>
<accession>A0A918BLE7</accession>
<dbReference type="PANTHER" id="PTHR12468">
    <property type="entry name" value="GPI MANNOSYLTRANSFERASE 2"/>
    <property type="match status" value="1"/>
</dbReference>
<sequence>MVPGVTHVSTVPAQGRKGARRPPARVRSVPERPPAVVLAVGLFLAARLVGVVVLAVVAHGTGRGLFHVLTHTWDTPWYLGIAENGYGVVRSTWFGTANDLAFFPLYPGLVRAVTEIVPIGGGTAGLLVSWTAAAVAACGLYAIGARLYGRGAGVVLVLLWAVLPHSVVLSLAYTESLLTAFAAWSLYAVLTGRWVWAGTLAALAGLARPNGIAVTAAVLVAAACEVWRRRGRDVPLRLWAGVALAPLGWSGYVLWVGARTGDLLGGYFAVQRGWGSRFDFGVSAVRFAGEKLLHGGRYTYAMAMVIVLVSVVLFVLLALDRPPSALLVYTGVLLLIALGGSNFFACKPRFLLPAFPLLLPPALALVRTARTRPWHATVVVAALAGFSFCYGAFLVVHGGTSL</sequence>
<evidence type="ECO:0000313" key="13">
    <source>
        <dbReference type="EMBL" id="GGQ77623.1"/>
    </source>
</evidence>
<evidence type="ECO:0000256" key="6">
    <source>
        <dbReference type="ARBA" id="ARBA00022692"/>
    </source>
</evidence>
<dbReference type="InterPro" id="IPR007315">
    <property type="entry name" value="PIG-V/Gpi18"/>
</dbReference>
<evidence type="ECO:0000313" key="14">
    <source>
        <dbReference type="Proteomes" id="UP000620156"/>
    </source>
</evidence>
<keyword evidence="9 11" id="KW-0472">Membrane</keyword>
<dbReference type="Proteomes" id="UP000620156">
    <property type="component" value="Unassembled WGS sequence"/>
</dbReference>
<feature type="region of interest" description="Disordered" evidence="10">
    <location>
        <begin position="1"/>
        <end position="27"/>
    </location>
</feature>
<dbReference type="AlphaFoldDB" id="A0A918BLE7"/>
<evidence type="ECO:0000256" key="4">
    <source>
        <dbReference type="ARBA" id="ARBA00022676"/>
    </source>
</evidence>
<keyword evidence="5" id="KW-0808">Transferase</keyword>
<evidence type="ECO:0000256" key="11">
    <source>
        <dbReference type="SAM" id="Phobius"/>
    </source>
</evidence>
<keyword evidence="14" id="KW-1185">Reference proteome</keyword>
<keyword evidence="6 11" id="KW-0812">Transmembrane</keyword>
<comment type="caution">
    <text evidence="13">The sequence shown here is derived from an EMBL/GenBank/DDBJ whole genome shotgun (WGS) entry which is preliminary data.</text>
</comment>
<feature type="transmembrane region" description="Helical" evidence="11">
    <location>
        <begin position="194"/>
        <end position="224"/>
    </location>
</feature>
<evidence type="ECO:0000256" key="8">
    <source>
        <dbReference type="ARBA" id="ARBA00022989"/>
    </source>
</evidence>
<feature type="transmembrane region" description="Helical" evidence="11">
    <location>
        <begin position="378"/>
        <end position="396"/>
    </location>
</feature>
<evidence type="ECO:0000256" key="1">
    <source>
        <dbReference type="ARBA" id="ARBA00004477"/>
    </source>
</evidence>
<dbReference type="GO" id="GO:0004376">
    <property type="term" value="F:GPI mannosyltransferase activity"/>
    <property type="evidence" value="ECO:0007669"/>
    <property type="project" value="InterPro"/>
</dbReference>
<proteinExistence type="predicted"/>
<feature type="domain" description="Glycosyltransferase RgtA/B/C/D-like" evidence="12">
    <location>
        <begin position="105"/>
        <end position="244"/>
    </location>
</feature>
<comment type="pathway">
    <text evidence="2">Glycolipid biosynthesis; glycosylphosphatidylinositol-anchor biosynthesis.</text>
</comment>
<feature type="transmembrane region" description="Helical" evidence="11">
    <location>
        <begin position="350"/>
        <end position="366"/>
    </location>
</feature>
<evidence type="ECO:0000256" key="2">
    <source>
        <dbReference type="ARBA" id="ARBA00004687"/>
    </source>
</evidence>
<dbReference type="PANTHER" id="PTHR12468:SF2">
    <property type="entry name" value="GPI MANNOSYLTRANSFERASE 2"/>
    <property type="match status" value="1"/>
</dbReference>
<dbReference type="Pfam" id="PF13231">
    <property type="entry name" value="PMT_2"/>
    <property type="match status" value="1"/>
</dbReference>
<evidence type="ECO:0000256" key="9">
    <source>
        <dbReference type="ARBA" id="ARBA00023136"/>
    </source>
</evidence>
<comment type="subcellular location">
    <subcellularLocation>
        <location evidence="1">Endoplasmic reticulum membrane</location>
        <topology evidence="1">Multi-pass membrane protein</topology>
    </subcellularLocation>
</comment>
<dbReference type="InterPro" id="IPR038731">
    <property type="entry name" value="RgtA/B/C-like"/>
</dbReference>
<dbReference type="EMBL" id="BMQK01000015">
    <property type="protein sequence ID" value="GGQ77623.1"/>
    <property type="molecule type" value="Genomic_DNA"/>
</dbReference>
<feature type="transmembrane region" description="Helical" evidence="11">
    <location>
        <begin position="236"/>
        <end position="258"/>
    </location>
</feature>
<keyword evidence="3" id="KW-0337">GPI-anchor biosynthesis</keyword>
<evidence type="ECO:0000256" key="7">
    <source>
        <dbReference type="ARBA" id="ARBA00022824"/>
    </source>
</evidence>
<protein>
    <submittedName>
        <fullName evidence="13">Membrane protein</fullName>
    </submittedName>
</protein>
<feature type="transmembrane region" description="Helical" evidence="11">
    <location>
        <begin position="35"/>
        <end position="58"/>
    </location>
</feature>
<organism evidence="13 14">
    <name type="scientific">Streptomyces ruber</name>
    <dbReference type="NCBI Taxonomy" id="83378"/>
    <lineage>
        <taxon>Bacteria</taxon>
        <taxon>Bacillati</taxon>
        <taxon>Actinomycetota</taxon>
        <taxon>Actinomycetes</taxon>
        <taxon>Kitasatosporales</taxon>
        <taxon>Streptomycetaceae</taxon>
        <taxon>Streptomyces</taxon>
    </lineage>
</organism>